<dbReference type="PANTHER" id="PTHR10996">
    <property type="entry name" value="2-HYDROXYACID DEHYDROGENASE-RELATED"/>
    <property type="match status" value="1"/>
</dbReference>
<dbReference type="EMBL" id="WWBZ02000073">
    <property type="protein sequence ID" value="KAF4301928.1"/>
    <property type="molecule type" value="Genomic_DNA"/>
</dbReference>
<proteinExistence type="inferred from homology"/>
<dbReference type="InterPro" id="IPR036291">
    <property type="entry name" value="NAD(P)-bd_dom_sf"/>
</dbReference>
<keyword evidence="8" id="KW-1185">Reference proteome</keyword>
<evidence type="ECO:0000256" key="1">
    <source>
        <dbReference type="ARBA" id="ARBA00005854"/>
    </source>
</evidence>
<dbReference type="PANTHER" id="PTHR10996:SF264">
    <property type="entry name" value="HYPOTHETICAL D-ISOMER SPECIFIC 2-HYDROXYACID DEHYDROGENASE (EUROFUNG)"/>
    <property type="match status" value="1"/>
</dbReference>
<dbReference type="InterPro" id="IPR006140">
    <property type="entry name" value="D-isomer_DH_NAD-bd"/>
</dbReference>
<evidence type="ECO:0000256" key="4">
    <source>
        <dbReference type="RuleBase" id="RU003719"/>
    </source>
</evidence>
<sequence>MAAASVAYLGSTSAAKPTVIVFDEFHPDAIEHARTVFNVIPRTDPEFETSRENATGILIRGSWLHAADIASYPKLRAIGKHGVGTDKIDAEACRKRGIAILNTPGANSRAVAELVLALAMAVARQVTHINTRQFNGEVVAKDKCLGLEMYGRTLGVVGMGNIGRTVARIFHGAFDAKIVVYDHNFTEEKESSWVHVPHQSVSDLDEVVAAADVLTLHIPLTKATRNLFSYERLCRMKPEAILINTARGGIINEQDLERVLREGRIWGVGLDCHEEEPPARERYSSLWDLENVVSLPHIGACTVEARRASSMGAVDNLYRYLAGEDHS</sequence>
<dbReference type="SUPFAM" id="SSF51735">
    <property type="entry name" value="NAD(P)-binding Rossmann-fold domains"/>
    <property type="match status" value="1"/>
</dbReference>
<feature type="domain" description="D-isomer specific 2-hydroxyacid dehydrogenase catalytic" evidence="5">
    <location>
        <begin position="19"/>
        <end position="325"/>
    </location>
</feature>
<dbReference type="OrthoDB" id="298012at2759"/>
<evidence type="ECO:0000256" key="3">
    <source>
        <dbReference type="ARBA" id="ARBA00023027"/>
    </source>
</evidence>
<name>A0A8H4IKY3_9PEZI</name>
<keyword evidence="2 4" id="KW-0560">Oxidoreductase</keyword>
<dbReference type="Proteomes" id="UP000572817">
    <property type="component" value="Unassembled WGS sequence"/>
</dbReference>
<dbReference type="Pfam" id="PF02826">
    <property type="entry name" value="2-Hacid_dh_C"/>
    <property type="match status" value="1"/>
</dbReference>
<evidence type="ECO:0000259" key="6">
    <source>
        <dbReference type="Pfam" id="PF02826"/>
    </source>
</evidence>
<dbReference type="AlphaFoldDB" id="A0A8H4IKY3"/>
<dbReference type="InterPro" id="IPR050223">
    <property type="entry name" value="D-isomer_2-hydroxyacid_DH"/>
</dbReference>
<organism evidence="7 8">
    <name type="scientific">Botryosphaeria dothidea</name>
    <dbReference type="NCBI Taxonomy" id="55169"/>
    <lineage>
        <taxon>Eukaryota</taxon>
        <taxon>Fungi</taxon>
        <taxon>Dikarya</taxon>
        <taxon>Ascomycota</taxon>
        <taxon>Pezizomycotina</taxon>
        <taxon>Dothideomycetes</taxon>
        <taxon>Dothideomycetes incertae sedis</taxon>
        <taxon>Botryosphaeriales</taxon>
        <taxon>Botryosphaeriaceae</taxon>
        <taxon>Botryosphaeria</taxon>
    </lineage>
</organism>
<dbReference type="GO" id="GO:0016618">
    <property type="term" value="F:hydroxypyruvate reductase [NAD(P)H] activity"/>
    <property type="evidence" value="ECO:0007669"/>
    <property type="project" value="TreeGrafter"/>
</dbReference>
<dbReference type="InterPro" id="IPR029752">
    <property type="entry name" value="D-isomer_DH_CS1"/>
</dbReference>
<dbReference type="Gene3D" id="3.40.50.720">
    <property type="entry name" value="NAD(P)-binding Rossmann-like Domain"/>
    <property type="match status" value="2"/>
</dbReference>
<dbReference type="Pfam" id="PF00389">
    <property type="entry name" value="2-Hacid_dh"/>
    <property type="match status" value="1"/>
</dbReference>
<dbReference type="PROSITE" id="PS00065">
    <property type="entry name" value="D_2_HYDROXYACID_DH_1"/>
    <property type="match status" value="1"/>
</dbReference>
<dbReference type="SUPFAM" id="SSF52283">
    <property type="entry name" value="Formate/glycerate dehydrogenase catalytic domain-like"/>
    <property type="match status" value="1"/>
</dbReference>
<evidence type="ECO:0008006" key="9">
    <source>
        <dbReference type="Google" id="ProtNLM"/>
    </source>
</evidence>
<evidence type="ECO:0000313" key="7">
    <source>
        <dbReference type="EMBL" id="KAF4301928.1"/>
    </source>
</evidence>
<evidence type="ECO:0000259" key="5">
    <source>
        <dbReference type="Pfam" id="PF00389"/>
    </source>
</evidence>
<feature type="domain" description="D-isomer specific 2-hydroxyacid dehydrogenase NAD-binding" evidence="6">
    <location>
        <begin position="116"/>
        <end position="299"/>
    </location>
</feature>
<dbReference type="PROSITE" id="PS00670">
    <property type="entry name" value="D_2_HYDROXYACID_DH_2"/>
    <property type="match status" value="1"/>
</dbReference>
<dbReference type="GO" id="GO:0005829">
    <property type="term" value="C:cytosol"/>
    <property type="evidence" value="ECO:0007669"/>
    <property type="project" value="TreeGrafter"/>
</dbReference>
<dbReference type="InterPro" id="IPR006139">
    <property type="entry name" value="D-isomer_2_OHA_DH_cat_dom"/>
</dbReference>
<comment type="caution">
    <text evidence="7">The sequence shown here is derived from an EMBL/GenBank/DDBJ whole genome shotgun (WGS) entry which is preliminary data.</text>
</comment>
<dbReference type="InterPro" id="IPR029753">
    <property type="entry name" value="D-isomer_DH_CS"/>
</dbReference>
<protein>
    <recommendedName>
        <fullName evidence="9">D-3-phosphoglycerate dehydrogenase protein</fullName>
    </recommendedName>
</protein>
<dbReference type="GO" id="GO:0051287">
    <property type="term" value="F:NAD binding"/>
    <property type="evidence" value="ECO:0007669"/>
    <property type="project" value="InterPro"/>
</dbReference>
<evidence type="ECO:0000256" key="2">
    <source>
        <dbReference type="ARBA" id="ARBA00023002"/>
    </source>
</evidence>
<dbReference type="FunFam" id="3.40.50.720:FF:000203">
    <property type="entry name" value="D-3-phosphoglycerate dehydrogenase (SerA)"/>
    <property type="match status" value="1"/>
</dbReference>
<evidence type="ECO:0000313" key="8">
    <source>
        <dbReference type="Proteomes" id="UP000572817"/>
    </source>
</evidence>
<reference evidence="7" key="1">
    <citation type="submission" date="2020-04" db="EMBL/GenBank/DDBJ databases">
        <title>Genome Assembly and Annotation of Botryosphaeria dothidea sdau 11-99, a Latent Pathogen of Apple Fruit Ring Rot in China.</title>
        <authorList>
            <person name="Yu C."/>
            <person name="Diao Y."/>
            <person name="Lu Q."/>
            <person name="Zhao J."/>
            <person name="Cui S."/>
            <person name="Peng C."/>
            <person name="He B."/>
            <person name="Liu H."/>
        </authorList>
    </citation>
    <scope>NUCLEOTIDE SEQUENCE [LARGE SCALE GENOMIC DNA]</scope>
    <source>
        <strain evidence="7">Sdau11-99</strain>
    </source>
</reference>
<comment type="similarity">
    <text evidence="1 4">Belongs to the D-isomer specific 2-hydroxyacid dehydrogenase family.</text>
</comment>
<dbReference type="GO" id="GO:0030267">
    <property type="term" value="F:glyoxylate reductase (NADPH) activity"/>
    <property type="evidence" value="ECO:0007669"/>
    <property type="project" value="TreeGrafter"/>
</dbReference>
<gene>
    <name evidence="7" type="ORF">GTA08_BOTSDO10506</name>
</gene>
<keyword evidence="3" id="KW-0520">NAD</keyword>
<accession>A0A8H4IKY3</accession>